<proteinExistence type="predicted"/>
<organism evidence="2 3">
    <name type="scientific">Lynx pardinus</name>
    <name type="common">Iberian lynx</name>
    <name type="synonym">Felis pardina</name>
    <dbReference type="NCBI Taxonomy" id="191816"/>
    <lineage>
        <taxon>Eukaryota</taxon>
        <taxon>Metazoa</taxon>
        <taxon>Chordata</taxon>
        <taxon>Craniata</taxon>
        <taxon>Vertebrata</taxon>
        <taxon>Euteleostomi</taxon>
        <taxon>Mammalia</taxon>
        <taxon>Eutheria</taxon>
        <taxon>Laurasiatheria</taxon>
        <taxon>Carnivora</taxon>
        <taxon>Feliformia</taxon>
        <taxon>Felidae</taxon>
        <taxon>Felinae</taxon>
        <taxon>Lynx</taxon>
    </lineage>
</organism>
<gene>
    <name evidence="2" type="ORF">LYPA_23C017408</name>
</gene>
<accession>A0A485P513</accession>
<dbReference type="EMBL" id="CAAGRJ010027225">
    <property type="protein sequence ID" value="VFV39333.1"/>
    <property type="molecule type" value="Genomic_DNA"/>
</dbReference>
<protein>
    <submittedName>
        <fullName evidence="2">Uncharacterized protein</fullName>
    </submittedName>
</protein>
<keyword evidence="3" id="KW-1185">Reference proteome</keyword>
<dbReference type="AlphaFoldDB" id="A0A485P513"/>
<dbReference type="Proteomes" id="UP000386466">
    <property type="component" value="Unassembled WGS sequence"/>
</dbReference>
<evidence type="ECO:0000256" key="1">
    <source>
        <dbReference type="SAM" id="MobiDB-lite"/>
    </source>
</evidence>
<sequence length="87" mass="9629">MPRLRKSGSLAAVPFSVREERGQEARRPLEGRRPFRCPCSEQEVRWGPSVGQAQESLASRGSRSAGGAGTSWDRRRGRRATSPRPPI</sequence>
<name>A0A485P513_LYNPA</name>
<feature type="compositionally biased region" description="Basic and acidic residues" evidence="1">
    <location>
        <begin position="17"/>
        <end position="33"/>
    </location>
</feature>
<evidence type="ECO:0000313" key="2">
    <source>
        <dbReference type="EMBL" id="VFV39333.1"/>
    </source>
</evidence>
<feature type="region of interest" description="Disordered" evidence="1">
    <location>
        <begin position="1"/>
        <end position="87"/>
    </location>
</feature>
<evidence type="ECO:0000313" key="3">
    <source>
        <dbReference type="Proteomes" id="UP000386466"/>
    </source>
</evidence>
<reference evidence="2 3" key="1">
    <citation type="submission" date="2019-01" db="EMBL/GenBank/DDBJ databases">
        <authorList>
            <person name="Alioto T."/>
            <person name="Alioto T."/>
        </authorList>
    </citation>
    <scope>NUCLEOTIDE SEQUENCE [LARGE SCALE GENOMIC DNA]</scope>
</reference>